<evidence type="ECO:0000256" key="3">
    <source>
        <dbReference type="ARBA" id="ARBA00023228"/>
    </source>
</evidence>
<protein>
    <recommendedName>
        <fullName evidence="4">Late endosomal/lysosomal adaptor and MAPK and MTOR activator 4</fullName>
    </recommendedName>
</protein>
<dbReference type="PANTHER" id="PTHR33967:SF1">
    <property type="entry name" value="RAGULATOR COMPLEX PROTEIN LAMTOR4"/>
    <property type="match status" value="1"/>
</dbReference>
<evidence type="ECO:0000256" key="2">
    <source>
        <dbReference type="ARBA" id="ARBA00010627"/>
    </source>
</evidence>
<dbReference type="InterPro" id="IPR034601">
    <property type="entry name" value="LAMTOR4"/>
</dbReference>
<evidence type="ECO:0000313" key="6">
    <source>
        <dbReference type="Proteomes" id="UP001642540"/>
    </source>
</evidence>
<accession>A0ABP1RT28</accession>
<evidence type="ECO:0000256" key="4">
    <source>
        <dbReference type="ARBA" id="ARBA00032690"/>
    </source>
</evidence>
<evidence type="ECO:0000256" key="1">
    <source>
        <dbReference type="ARBA" id="ARBA00004371"/>
    </source>
</evidence>
<organism evidence="5 6">
    <name type="scientific">Orchesella dallaii</name>
    <dbReference type="NCBI Taxonomy" id="48710"/>
    <lineage>
        <taxon>Eukaryota</taxon>
        <taxon>Metazoa</taxon>
        <taxon>Ecdysozoa</taxon>
        <taxon>Arthropoda</taxon>
        <taxon>Hexapoda</taxon>
        <taxon>Collembola</taxon>
        <taxon>Entomobryomorpha</taxon>
        <taxon>Entomobryoidea</taxon>
        <taxon>Orchesellidae</taxon>
        <taxon>Orchesellinae</taxon>
        <taxon>Orchesella</taxon>
    </lineage>
</organism>
<reference evidence="5 6" key="1">
    <citation type="submission" date="2024-08" db="EMBL/GenBank/DDBJ databases">
        <authorList>
            <person name="Cucini C."/>
            <person name="Frati F."/>
        </authorList>
    </citation>
    <scope>NUCLEOTIDE SEQUENCE [LARGE SCALE GENOMIC DNA]</scope>
</reference>
<comment type="subcellular location">
    <subcellularLocation>
        <location evidence="1">Lysosome</location>
    </subcellularLocation>
</comment>
<name>A0ABP1RT28_9HEXA</name>
<dbReference type="Proteomes" id="UP001642540">
    <property type="component" value="Unassembled WGS sequence"/>
</dbReference>
<keyword evidence="6" id="KW-1185">Reference proteome</keyword>
<keyword evidence="3" id="KW-0458">Lysosome</keyword>
<comment type="similarity">
    <text evidence="2">Belongs to the LAMTOR4 family.</text>
</comment>
<sequence>MVHLDKVEGQRGSMVLQEDGSVISSTGELASKETLAQSVLALMSHNLSVDFGGAQQQQNGYVNNGAVLDNGAPANQDAQGNVAWEWNRMTVDFGDHSYVACLSNRRIHVVKRDNIVVVPADEDIIGEDGGGGDVAEES</sequence>
<proteinExistence type="inferred from homology"/>
<gene>
    <name evidence="5" type="ORF">ODALV1_LOCUS25828</name>
</gene>
<dbReference type="PANTHER" id="PTHR33967">
    <property type="entry name" value="RAGULATOR COMPLEX PROTEIN LAMTOR4"/>
    <property type="match status" value="1"/>
</dbReference>
<dbReference type="EMBL" id="CAXLJM020000107">
    <property type="protein sequence ID" value="CAL8135100.1"/>
    <property type="molecule type" value="Genomic_DNA"/>
</dbReference>
<evidence type="ECO:0000313" key="5">
    <source>
        <dbReference type="EMBL" id="CAL8135100.1"/>
    </source>
</evidence>
<comment type="caution">
    <text evidence="5">The sequence shown here is derived from an EMBL/GenBank/DDBJ whole genome shotgun (WGS) entry which is preliminary data.</text>
</comment>